<dbReference type="RefSeq" id="WP_123619021.1">
    <property type="nucleotide sequence ID" value="NZ_CP010733.1"/>
</dbReference>
<sequence length="199" mass="21796">MARLSNLFSSYGHTISTQGATKDCVTSTFATEWIDTYFANGFDKLDPVFRFAARNRRRSAAAALTREEMQSPLFEAAAEYGADSNIMITDYIGGSTMVLGGVNPELSNRNLSEAVQACKSLHRRVLMDRLQSLSDKQVDLLELVEMGWKDAEISFELGVSPSAIAQRKRAICNALGVTSFSVAAQIYSADKWAGLICDC</sequence>
<proteinExistence type="predicted"/>
<organism evidence="5 6">
    <name type="scientific">Phaeobacter inhibens</name>
    <dbReference type="NCBI Taxonomy" id="221822"/>
    <lineage>
        <taxon>Bacteria</taxon>
        <taxon>Pseudomonadati</taxon>
        <taxon>Pseudomonadota</taxon>
        <taxon>Alphaproteobacteria</taxon>
        <taxon>Rhodobacterales</taxon>
        <taxon>Roseobacteraceae</taxon>
        <taxon>Phaeobacter</taxon>
    </lineage>
</organism>
<evidence type="ECO:0000256" key="1">
    <source>
        <dbReference type="ARBA" id="ARBA00023015"/>
    </source>
</evidence>
<dbReference type="SUPFAM" id="SSF46894">
    <property type="entry name" value="C-terminal effector domain of the bipartite response regulators"/>
    <property type="match status" value="1"/>
</dbReference>
<evidence type="ECO:0000256" key="3">
    <source>
        <dbReference type="ARBA" id="ARBA00023163"/>
    </source>
</evidence>
<keyword evidence="5" id="KW-0614">Plasmid</keyword>
<feature type="domain" description="HTH luxR-type" evidence="4">
    <location>
        <begin position="130"/>
        <end position="187"/>
    </location>
</feature>
<dbReference type="SUPFAM" id="SSF75516">
    <property type="entry name" value="Pheromone-binding domain of LuxR-like quorum-sensing transcription factors"/>
    <property type="match status" value="1"/>
</dbReference>
<dbReference type="InterPro" id="IPR000792">
    <property type="entry name" value="Tscrpt_reg_LuxR_C"/>
</dbReference>
<dbReference type="Gene3D" id="1.10.10.10">
    <property type="entry name" value="Winged helix-like DNA-binding domain superfamily/Winged helix DNA-binding domain"/>
    <property type="match status" value="1"/>
</dbReference>
<dbReference type="AlphaFoldDB" id="A0A2I7KHC6"/>
<name>A0A2I7KHC6_9RHOB</name>
<dbReference type="InterPro" id="IPR036388">
    <property type="entry name" value="WH-like_DNA-bd_sf"/>
</dbReference>
<evidence type="ECO:0000313" key="5">
    <source>
        <dbReference type="EMBL" id="AUR01998.1"/>
    </source>
</evidence>
<gene>
    <name evidence="5" type="ORF">PhaeoP88_04686</name>
</gene>
<dbReference type="Gene3D" id="3.30.450.80">
    <property type="entry name" value="Transcription factor LuxR-like, autoinducer-binding domain"/>
    <property type="match status" value="1"/>
</dbReference>
<accession>A0A2I7KHC6</accession>
<dbReference type="GO" id="GO:0006355">
    <property type="term" value="P:regulation of DNA-templated transcription"/>
    <property type="evidence" value="ECO:0007669"/>
    <property type="project" value="InterPro"/>
</dbReference>
<keyword evidence="2" id="KW-0238">DNA-binding</keyword>
<dbReference type="EMBL" id="CP010733">
    <property type="protein sequence ID" value="AUR01998.1"/>
    <property type="molecule type" value="Genomic_DNA"/>
</dbReference>
<dbReference type="InterPro" id="IPR016032">
    <property type="entry name" value="Sig_transdc_resp-reg_C-effctor"/>
</dbReference>
<keyword evidence="3" id="KW-0804">Transcription</keyword>
<reference evidence="5 6" key="2">
    <citation type="journal article" date="2017" name="Genome Biol. Evol.">
        <title>Trajectories and Drivers of Genome Evolution in Surface-Associated Marine Phaeobacter.</title>
        <authorList>
            <person name="Freese H.M."/>
            <person name="Sikorski J."/>
            <person name="Bunk B."/>
            <person name="Scheuner C."/>
            <person name="Meier-Kolthoff J.P."/>
            <person name="Sproer C."/>
            <person name="Gram L."/>
            <person name="Overmann J."/>
        </authorList>
    </citation>
    <scope>NUCLEOTIDE SEQUENCE [LARGE SCALE GENOMIC DNA]</scope>
    <source>
        <strain evidence="5 6">P88</strain>
        <plasmid evidence="6">pp88_h</plasmid>
    </source>
</reference>
<dbReference type="InterPro" id="IPR005143">
    <property type="entry name" value="TF_LuxR_autoind-bd_dom"/>
</dbReference>
<geneLocation type="plasmid" evidence="6">
    <name>pp88_h</name>
</geneLocation>
<evidence type="ECO:0000313" key="6">
    <source>
        <dbReference type="Proteomes" id="UP000236447"/>
    </source>
</evidence>
<evidence type="ECO:0000256" key="2">
    <source>
        <dbReference type="ARBA" id="ARBA00023125"/>
    </source>
</evidence>
<dbReference type="InterPro" id="IPR036693">
    <property type="entry name" value="TF_LuxR_autoind-bd_dom_sf"/>
</dbReference>
<reference evidence="5 6" key="1">
    <citation type="journal article" date="2017" name="Front. Microbiol.">
        <title>Phaeobacter piscinae sp. nov., a species of the Roseobacter group and potential aquaculture probiont.</title>
        <authorList>
            <person name="Sonnenschein E.C."/>
            <person name="Phippen C.B.W."/>
            <person name="Nielsen K.F."/>
            <person name="Mateiu R.V."/>
            <person name="Melchiorsen J."/>
            <person name="Gram L."/>
            <person name="Overmann J."/>
            <person name="Freese H.M."/>
        </authorList>
    </citation>
    <scope>NUCLEOTIDE SEQUENCE [LARGE SCALE GENOMIC DNA]</scope>
    <source>
        <strain evidence="5 6">P88</strain>
        <plasmid evidence="6">pp88_h</plasmid>
    </source>
</reference>
<dbReference type="Pfam" id="PF03472">
    <property type="entry name" value="Autoind_bind"/>
    <property type="match status" value="1"/>
</dbReference>
<evidence type="ECO:0000259" key="4">
    <source>
        <dbReference type="SMART" id="SM00421"/>
    </source>
</evidence>
<keyword evidence="1" id="KW-0805">Transcription regulation</keyword>
<dbReference type="Proteomes" id="UP000236447">
    <property type="component" value="Plasmid pP88_h"/>
</dbReference>
<protein>
    <recommendedName>
        <fullName evidence="4">HTH luxR-type domain-containing protein</fullName>
    </recommendedName>
</protein>
<dbReference type="SMART" id="SM00421">
    <property type="entry name" value="HTH_LUXR"/>
    <property type="match status" value="1"/>
</dbReference>
<dbReference type="GO" id="GO:0003677">
    <property type="term" value="F:DNA binding"/>
    <property type="evidence" value="ECO:0007669"/>
    <property type="project" value="UniProtKB-KW"/>
</dbReference>